<evidence type="ECO:0000259" key="2">
    <source>
        <dbReference type="Pfam" id="PF13976"/>
    </source>
</evidence>
<feature type="compositionally biased region" description="Basic and acidic residues" evidence="1">
    <location>
        <begin position="407"/>
        <end position="428"/>
    </location>
</feature>
<feature type="domain" description="GAG-pre-integrase" evidence="2">
    <location>
        <begin position="764"/>
        <end position="836"/>
    </location>
</feature>
<feature type="region of interest" description="Disordered" evidence="1">
    <location>
        <begin position="227"/>
        <end position="248"/>
    </location>
</feature>
<evidence type="ECO:0000256" key="1">
    <source>
        <dbReference type="SAM" id="MobiDB-lite"/>
    </source>
</evidence>
<protein>
    <submittedName>
        <fullName evidence="3">Retrovirus-related Pol polyprotein from transposon TNT 1-94</fullName>
    </submittedName>
</protein>
<proteinExistence type="predicted"/>
<feature type="compositionally biased region" description="Low complexity" evidence="1">
    <location>
        <begin position="342"/>
        <end position="351"/>
    </location>
</feature>
<feature type="region of interest" description="Disordered" evidence="1">
    <location>
        <begin position="163"/>
        <end position="186"/>
    </location>
</feature>
<dbReference type="Pfam" id="PF13976">
    <property type="entry name" value="gag_pre-integrs"/>
    <property type="match status" value="1"/>
</dbReference>
<dbReference type="InterPro" id="IPR025724">
    <property type="entry name" value="GAG-pre-integrase_dom"/>
</dbReference>
<gene>
    <name evidence="3" type="ORF">Tci_444179</name>
</gene>
<reference evidence="3" key="1">
    <citation type="journal article" date="2019" name="Sci. Rep.">
        <title>Draft genome of Tanacetum cinerariifolium, the natural source of mosquito coil.</title>
        <authorList>
            <person name="Yamashiro T."/>
            <person name="Shiraishi A."/>
            <person name="Satake H."/>
            <person name="Nakayama K."/>
        </authorList>
    </citation>
    <scope>NUCLEOTIDE SEQUENCE</scope>
</reference>
<name>A0A699HWQ3_TANCI</name>
<dbReference type="EMBL" id="BKCJ010203440">
    <property type="protein sequence ID" value="GEY72205.1"/>
    <property type="molecule type" value="Genomic_DNA"/>
</dbReference>
<feature type="compositionally biased region" description="Basic and acidic residues" evidence="1">
    <location>
        <begin position="169"/>
        <end position="184"/>
    </location>
</feature>
<sequence length="879" mass="99152">MAVEESLKSVHDAHRGSLLLVVIKEPDSRKFQSLSEVQGKGKEKVSDVQVSFDLLTLQTPKKVSPTEQYIFQRRTPALTKPSGHVESPSIYASLGLIDSGSKSNEEVPPVVKVGAQDEGQTGPNLGENVKLTVEEQVILEEPASSTGTSSSLQHLAKDFSFGDLFFNDKPSKEKNEKTTTETKPESMVSVIIQQDTSAIPPMTTPVINLTSRPDSPNVHQPLQATATKTTTTTTTTTHPPPTQPQQSTIDSMLINHIDKLEQIMANLIQDNKHLEESLDSYRACLYTLENLDIPQQSMNRDHTNELLKYLAKVRKKKKKIHDSPKTPPGSPPHQPPPPLPPASLSGTLGSLRASGSSQVPPPLPQSTNQEGQSHGFTAPSSSKIVASAEYTARTTTDTRLRPSVSSKPKDLHMNDDMAPDAHVHSSNDEDIKNAHIPKQTTTTGWSTGQVTIQSDFFFNKDLEYLRYGSKGGRPTLSISKMKAAYYPNVGVEQMMPDHMWIEEEASDRRAVRTHMWILSVVRIKDFSMYGYDYMKKIILHRADLNEHIITERDFKYLYLSDFEDLYLLNLQGIKSDQTQLNLTKHRWDATGFEYKHDFMVIDSPRAFTFREKYGAQMIMRFNEIHKFSDDTLHQINKALDYWVKEFKKWLKTRRIFHNLESFVNGRSAPASDHLNQKCTIEFRAKRSSKKISLGHYSIMLASSHTMKSKTDIKSPTHYPRGLGYNLFSVEKFCDGDLEVAFHSKICYVQNLEGDDLLIGGRKSNLYTISISDMDASSPVCLMSKATSTKSLLWHHTLSHLYFSSINDLTRLNLVNGLLKFKYEKDHLCSACERGKSKKASHLPKLVPSDNSKLELLHMDMRTNESSLDQWKEVYSCDCR</sequence>
<feature type="compositionally biased region" description="Polar residues" evidence="1">
    <location>
        <begin position="365"/>
        <end position="384"/>
    </location>
</feature>
<organism evidence="3">
    <name type="scientific">Tanacetum cinerariifolium</name>
    <name type="common">Dalmatian daisy</name>
    <name type="synonym">Chrysanthemum cinerariifolium</name>
    <dbReference type="NCBI Taxonomy" id="118510"/>
    <lineage>
        <taxon>Eukaryota</taxon>
        <taxon>Viridiplantae</taxon>
        <taxon>Streptophyta</taxon>
        <taxon>Embryophyta</taxon>
        <taxon>Tracheophyta</taxon>
        <taxon>Spermatophyta</taxon>
        <taxon>Magnoliopsida</taxon>
        <taxon>eudicotyledons</taxon>
        <taxon>Gunneridae</taxon>
        <taxon>Pentapetalae</taxon>
        <taxon>asterids</taxon>
        <taxon>campanulids</taxon>
        <taxon>Asterales</taxon>
        <taxon>Asteraceae</taxon>
        <taxon>Asteroideae</taxon>
        <taxon>Anthemideae</taxon>
        <taxon>Anthemidinae</taxon>
        <taxon>Tanacetum</taxon>
    </lineage>
</organism>
<feature type="region of interest" description="Disordered" evidence="1">
    <location>
        <begin position="313"/>
        <end position="428"/>
    </location>
</feature>
<evidence type="ECO:0000313" key="3">
    <source>
        <dbReference type="EMBL" id="GEY72205.1"/>
    </source>
</evidence>
<feature type="compositionally biased region" description="Low complexity" evidence="1">
    <location>
        <begin position="227"/>
        <end position="237"/>
    </location>
</feature>
<dbReference type="AlphaFoldDB" id="A0A699HWQ3"/>
<feature type="compositionally biased region" description="Pro residues" evidence="1">
    <location>
        <begin position="325"/>
        <end position="341"/>
    </location>
</feature>
<comment type="caution">
    <text evidence="3">The sequence shown here is derived from an EMBL/GenBank/DDBJ whole genome shotgun (WGS) entry which is preliminary data.</text>
</comment>
<accession>A0A699HWQ3</accession>